<accession>A0A0E9VNN9</accession>
<organism evidence="1">
    <name type="scientific">Anguilla anguilla</name>
    <name type="common">European freshwater eel</name>
    <name type="synonym">Muraena anguilla</name>
    <dbReference type="NCBI Taxonomy" id="7936"/>
    <lineage>
        <taxon>Eukaryota</taxon>
        <taxon>Metazoa</taxon>
        <taxon>Chordata</taxon>
        <taxon>Craniata</taxon>
        <taxon>Vertebrata</taxon>
        <taxon>Euteleostomi</taxon>
        <taxon>Actinopterygii</taxon>
        <taxon>Neopterygii</taxon>
        <taxon>Teleostei</taxon>
        <taxon>Anguilliformes</taxon>
        <taxon>Anguillidae</taxon>
        <taxon>Anguilla</taxon>
    </lineage>
</organism>
<sequence>MKLFNGLMTTMKLHKVLTKGLLLRKFRLYTIVNQ</sequence>
<name>A0A0E9VNN9_ANGAN</name>
<proteinExistence type="predicted"/>
<evidence type="ECO:0000313" key="1">
    <source>
        <dbReference type="EMBL" id="JAH79692.1"/>
    </source>
</evidence>
<dbReference type="AlphaFoldDB" id="A0A0E9VNN9"/>
<protein>
    <submittedName>
        <fullName evidence="1">Uncharacterized protein</fullName>
    </submittedName>
</protein>
<reference evidence="1" key="1">
    <citation type="submission" date="2014-11" db="EMBL/GenBank/DDBJ databases">
        <authorList>
            <person name="Amaro Gonzalez C."/>
        </authorList>
    </citation>
    <scope>NUCLEOTIDE SEQUENCE</scope>
</reference>
<reference evidence="1" key="2">
    <citation type="journal article" date="2015" name="Fish Shellfish Immunol.">
        <title>Early steps in the European eel (Anguilla anguilla)-Vibrio vulnificus interaction in the gills: Role of the RtxA13 toxin.</title>
        <authorList>
            <person name="Callol A."/>
            <person name="Pajuelo D."/>
            <person name="Ebbesson L."/>
            <person name="Teles M."/>
            <person name="MacKenzie S."/>
            <person name="Amaro C."/>
        </authorList>
    </citation>
    <scope>NUCLEOTIDE SEQUENCE</scope>
</reference>
<dbReference type="EMBL" id="GBXM01028885">
    <property type="protein sequence ID" value="JAH79692.1"/>
    <property type="molecule type" value="Transcribed_RNA"/>
</dbReference>